<keyword evidence="3" id="KW-1185">Reference proteome</keyword>
<feature type="transmembrane region" description="Helical" evidence="1">
    <location>
        <begin position="37"/>
        <end position="58"/>
    </location>
</feature>
<name>A0A842I9K9_9RHOB</name>
<dbReference type="RefSeq" id="WP_185798343.1">
    <property type="nucleotide sequence ID" value="NZ_JACLQD010000004.1"/>
</dbReference>
<evidence type="ECO:0000313" key="2">
    <source>
        <dbReference type="EMBL" id="MBC2836732.1"/>
    </source>
</evidence>
<gene>
    <name evidence="2" type="ORF">H7F16_14530</name>
</gene>
<dbReference type="AlphaFoldDB" id="A0A842I9K9"/>
<evidence type="ECO:0000256" key="1">
    <source>
        <dbReference type="SAM" id="Phobius"/>
    </source>
</evidence>
<accession>A0A842I9K9</accession>
<organism evidence="2 3">
    <name type="scientific">Paragemmobacter straminiformis</name>
    <dbReference type="NCBI Taxonomy" id="2045119"/>
    <lineage>
        <taxon>Bacteria</taxon>
        <taxon>Pseudomonadati</taxon>
        <taxon>Pseudomonadota</taxon>
        <taxon>Alphaproteobacteria</taxon>
        <taxon>Rhodobacterales</taxon>
        <taxon>Paracoccaceae</taxon>
        <taxon>Paragemmobacter</taxon>
    </lineage>
</organism>
<keyword evidence="1" id="KW-0472">Membrane</keyword>
<proteinExistence type="predicted"/>
<protein>
    <submittedName>
        <fullName evidence="2">Uncharacterized protein</fullName>
    </submittedName>
</protein>
<keyword evidence="1" id="KW-0812">Transmembrane</keyword>
<dbReference type="Proteomes" id="UP000555411">
    <property type="component" value="Unassembled WGS sequence"/>
</dbReference>
<evidence type="ECO:0000313" key="3">
    <source>
        <dbReference type="Proteomes" id="UP000555411"/>
    </source>
</evidence>
<sequence>MTFSTYASNGPRNLYSAQRMGLNFVPQQRDIHAKRRLTNMLVAGLLVAANIGLVAALVPSAKSALFSVSLPSLSAPQN</sequence>
<dbReference type="EMBL" id="JACLQD010000004">
    <property type="protein sequence ID" value="MBC2836732.1"/>
    <property type="molecule type" value="Genomic_DNA"/>
</dbReference>
<keyword evidence="1" id="KW-1133">Transmembrane helix</keyword>
<comment type="caution">
    <text evidence="2">The sequence shown here is derived from an EMBL/GenBank/DDBJ whole genome shotgun (WGS) entry which is preliminary data.</text>
</comment>
<reference evidence="2 3" key="1">
    <citation type="journal article" date="2017" name="Int. J. Syst. Evol. Microbiol.">
        <title>Gemmobacter straminiformis sp. nov., isolated from an artificial fountain.</title>
        <authorList>
            <person name="Kang J.Y."/>
            <person name="Kim M.J."/>
            <person name="Chun J."/>
            <person name="Son K.P."/>
            <person name="Jahng K.Y."/>
        </authorList>
    </citation>
    <scope>NUCLEOTIDE SEQUENCE [LARGE SCALE GENOMIC DNA]</scope>
    <source>
        <strain evidence="2 3">CAM-8</strain>
    </source>
</reference>